<evidence type="ECO:0000256" key="4">
    <source>
        <dbReference type="ARBA" id="ARBA00022692"/>
    </source>
</evidence>
<dbReference type="EMBL" id="QEAO01000005">
    <property type="protein sequence ID" value="TPX36185.1"/>
    <property type="molecule type" value="Genomic_DNA"/>
</dbReference>
<evidence type="ECO:0000313" key="9">
    <source>
        <dbReference type="Proteomes" id="UP000319731"/>
    </source>
</evidence>
<sequence>MPSSSHSTMQPRSWHSVAAYTIFMIYGLVYLGSWNTWITANGFFKSRFTGSIFADTFMSYFAICYMVVMFACLTLFLAKPNAIALNARVIIGHTLIILIFSAAAIMALLSLDPYVYFFLTLCLIVLSSVATSFQAAAYGILPLYPPIYSSAFMSGQGLAGLIPSLVQLALTASSVNAGTDSYRAFAYFFLTIFLATGVMIGYQKLLPNLPVKRSIEYQQANTEDHEDDDVASDIDIIDEGDIVNPSTSSIGVGKDKLYWPVFQKVYLLGGSLWLGFVITLASFPAITSAVESTSSNTLLVPIHFVIFNLFDLLGKTLPGCPSLFIKSPTILFILSVARLVFPPAFLLCNVTFHDRFGNILGRTLPLVFGKDWMFLGITAAFALSNGYVDAACIMAAPLLIPDGPRREDGDDEEDDGRPTARIQREGAGAFMVACISCGLLVGSMSSFLLRYLLCNCNPFYS</sequence>
<evidence type="ECO:0000256" key="7">
    <source>
        <dbReference type="SAM" id="Phobius"/>
    </source>
</evidence>
<comment type="caution">
    <text evidence="8">The sequence shown here is derived from an EMBL/GenBank/DDBJ whole genome shotgun (WGS) entry which is preliminary data.</text>
</comment>
<dbReference type="GO" id="GO:0034257">
    <property type="term" value="F:nicotinamide riboside transmembrane transporter activity"/>
    <property type="evidence" value="ECO:0007669"/>
    <property type="project" value="TreeGrafter"/>
</dbReference>
<dbReference type="PANTHER" id="PTHR10332">
    <property type="entry name" value="EQUILIBRATIVE NUCLEOSIDE TRANSPORTER"/>
    <property type="match status" value="1"/>
</dbReference>
<dbReference type="Proteomes" id="UP000319731">
    <property type="component" value="Unassembled WGS sequence"/>
</dbReference>
<feature type="transmembrane region" description="Helical" evidence="7">
    <location>
        <begin position="298"/>
        <end position="317"/>
    </location>
</feature>
<dbReference type="GO" id="GO:0005886">
    <property type="term" value="C:plasma membrane"/>
    <property type="evidence" value="ECO:0007669"/>
    <property type="project" value="TreeGrafter"/>
</dbReference>
<feature type="transmembrane region" description="Helical" evidence="7">
    <location>
        <begin position="372"/>
        <end position="400"/>
    </location>
</feature>
<gene>
    <name evidence="8" type="ORF">SmJEL517_g01602</name>
</gene>
<keyword evidence="6 7" id="KW-0472">Membrane</keyword>
<evidence type="ECO:0000256" key="1">
    <source>
        <dbReference type="ARBA" id="ARBA00004141"/>
    </source>
</evidence>
<dbReference type="PRINTS" id="PR01130">
    <property type="entry name" value="DERENTRNSPRT"/>
</dbReference>
<dbReference type="InterPro" id="IPR002259">
    <property type="entry name" value="Eqnu_transpt"/>
</dbReference>
<keyword evidence="9" id="KW-1185">Reference proteome</keyword>
<accession>A0A507CF22</accession>
<feature type="transmembrane region" description="Helical" evidence="7">
    <location>
        <begin position="265"/>
        <end position="286"/>
    </location>
</feature>
<feature type="transmembrane region" description="Helical" evidence="7">
    <location>
        <begin position="90"/>
        <end position="109"/>
    </location>
</feature>
<evidence type="ECO:0000313" key="8">
    <source>
        <dbReference type="EMBL" id="TPX36185.1"/>
    </source>
</evidence>
<feature type="transmembrane region" description="Helical" evidence="7">
    <location>
        <begin position="329"/>
        <end position="352"/>
    </location>
</feature>
<feature type="transmembrane region" description="Helical" evidence="7">
    <location>
        <begin position="17"/>
        <end position="37"/>
    </location>
</feature>
<dbReference type="PANTHER" id="PTHR10332:SF88">
    <property type="entry name" value="EQUILIBRATIVE NUCLEOSIDE TRANSPORTER 1, ISOFORM A"/>
    <property type="match status" value="1"/>
</dbReference>
<feature type="transmembrane region" description="Helical" evidence="7">
    <location>
        <begin position="57"/>
        <end position="78"/>
    </location>
</feature>
<dbReference type="GO" id="GO:0015205">
    <property type="term" value="F:nucleobase transmembrane transporter activity"/>
    <property type="evidence" value="ECO:0007669"/>
    <property type="project" value="TreeGrafter"/>
</dbReference>
<dbReference type="GeneID" id="42002827"/>
<reference evidence="8 9" key="1">
    <citation type="journal article" date="2019" name="Sci. Rep.">
        <title>Comparative genomics of chytrid fungi reveal insights into the obligate biotrophic and pathogenic lifestyle of Synchytrium endobioticum.</title>
        <authorList>
            <person name="van de Vossenberg B.T.L.H."/>
            <person name="Warris S."/>
            <person name="Nguyen H.D.T."/>
            <person name="van Gent-Pelzer M.P.E."/>
            <person name="Joly D.L."/>
            <person name="van de Geest H.C."/>
            <person name="Bonants P.J.M."/>
            <person name="Smith D.S."/>
            <person name="Levesque C.A."/>
            <person name="van der Lee T.A.J."/>
        </authorList>
    </citation>
    <scope>NUCLEOTIDE SEQUENCE [LARGE SCALE GENOMIC DNA]</scope>
    <source>
        <strain evidence="8 9">JEL517</strain>
    </source>
</reference>
<comment type="subcellular location">
    <subcellularLocation>
        <location evidence="1">Membrane</location>
        <topology evidence="1">Multi-pass membrane protein</topology>
    </subcellularLocation>
</comment>
<organism evidence="8 9">
    <name type="scientific">Synchytrium microbalum</name>
    <dbReference type="NCBI Taxonomy" id="1806994"/>
    <lineage>
        <taxon>Eukaryota</taxon>
        <taxon>Fungi</taxon>
        <taxon>Fungi incertae sedis</taxon>
        <taxon>Chytridiomycota</taxon>
        <taxon>Chytridiomycota incertae sedis</taxon>
        <taxon>Chytridiomycetes</taxon>
        <taxon>Synchytriales</taxon>
        <taxon>Synchytriaceae</taxon>
        <taxon>Synchytrium</taxon>
    </lineage>
</organism>
<evidence type="ECO:0000256" key="2">
    <source>
        <dbReference type="ARBA" id="ARBA00007965"/>
    </source>
</evidence>
<dbReference type="OrthoDB" id="10261753at2759"/>
<evidence type="ECO:0008006" key="10">
    <source>
        <dbReference type="Google" id="ProtNLM"/>
    </source>
</evidence>
<comment type="similarity">
    <text evidence="2">Belongs to the SLC29A/ENT transporter (TC 2.A.57) family.</text>
</comment>
<evidence type="ECO:0000256" key="6">
    <source>
        <dbReference type="ARBA" id="ARBA00023136"/>
    </source>
</evidence>
<feature type="transmembrane region" description="Helical" evidence="7">
    <location>
        <begin position="184"/>
        <end position="202"/>
    </location>
</feature>
<protein>
    <recommendedName>
        <fullName evidence="10">Nucleoside transporter</fullName>
    </recommendedName>
</protein>
<keyword evidence="4 7" id="KW-0812">Transmembrane</keyword>
<feature type="transmembrane region" description="Helical" evidence="7">
    <location>
        <begin position="115"/>
        <end position="141"/>
    </location>
</feature>
<evidence type="ECO:0000256" key="5">
    <source>
        <dbReference type="ARBA" id="ARBA00022989"/>
    </source>
</evidence>
<dbReference type="PIRSF" id="PIRSF016379">
    <property type="entry name" value="ENT"/>
    <property type="match status" value="1"/>
</dbReference>
<dbReference type="RefSeq" id="XP_031026498.1">
    <property type="nucleotide sequence ID" value="XM_031167530.1"/>
</dbReference>
<keyword evidence="5 7" id="KW-1133">Transmembrane helix</keyword>
<feature type="transmembrane region" description="Helical" evidence="7">
    <location>
        <begin position="427"/>
        <end position="453"/>
    </location>
</feature>
<name>A0A507CF22_9FUNG</name>
<feature type="transmembrane region" description="Helical" evidence="7">
    <location>
        <begin position="153"/>
        <end position="172"/>
    </location>
</feature>
<evidence type="ECO:0000256" key="3">
    <source>
        <dbReference type="ARBA" id="ARBA00022448"/>
    </source>
</evidence>
<dbReference type="Pfam" id="PF01733">
    <property type="entry name" value="Nucleoside_tran"/>
    <property type="match status" value="1"/>
</dbReference>
<dbReference type="AlphaFoldDB" id="A0A507CF22"/>
<keyword evidence="3" id="KW-0813">Transport</keyword>
<proteinExistence type="inferred from homology"/>
<dbReference type="GO" id="GO:0000329">
    <property type="term" value="C:fungal-type vacuole membrane"/>
    <property type="evidence" value="ECO:0007669"/>
    <property type="project" value="TreeGrafter"/>
</dbReference>